<dbReference type="AlphaFoldDB" id="A0A168MP05"/>
<comment type="function">
    <text evidence="3 6">Allows the formation of correctly charged Asn-tRNA(Asn) or Gln-tRNA(Gln) through the transamidation of misacylated Asp-tRNA(Asn) or Glu-tRNA(Gln) in organisms which lack either or both of asparaginyl-tRNA or glutaminyl-tRNA synthetases. The reaction takes place in the presence of glutamine and ATP through an activated phospho-Asp-tRNA(Asn) or phospho-Glu-tRNA(Gln).</text>
</comment>
<accession>A0A168MP05</accession>
<dbReference type="EC" id="6.3.5.-" evidence="6"/>
<dbReference type="Pfam" id="PF02686">
    <property type="entry name" value="GatC"/>
    <property type="match status" value="1"/>
</dbReference>
<keyword evidence="6" id="KW-0648">Protein biosynthesis</keyword>
<dbReference type="SUPFAM" id="SSF141000">
    <property type="entry name" value="Glu-tRNAGln amidotransferase C subunit"/>
    <property type="match status" value="1"/>
</dbReference>
<evidence type="ECO:0000313" key="7">
    <source>
        <dbReference type="EMBL" id="OAA84963.1"/>
    </source>
</evidence>
<dbReference type="EMBL" id="LITT01000035">
    <property type="protein sequence ID" value="OAA84963.1"/>
    <property type="molecule type" value="Genomic_DNA"/>
</dbReference>
<comment type="caution">
    <text evidence="7">The sequence shown here is derived from an EMBL/GenBank/DDBJ whole genome shotgun (WGS) entry which is preliminary data.</text>
</comment>
<evidence type="ECO:0000256" key="3">
    <source>
        <dbReference type="ARBA" id="ARBA00024799"/>
    </source>
</evidence>
<keyword evidence="6" id="KW-0067">ATP-binding</keyword>
<comment type="catalytic activity">
    <reaction evidence="5 6">
        <text>L-glutamyl-tRNA(Gln) + L-glutamine + ATP + H2O = L-glutaminyl-tRNA(Gln) + L-glutamate + ADP + phosphate + H(+)</text>
        <dbReference type="Rhea" id="RHEA:17521"/>
        <dbReference type="Rhea" id="RHEA-COMP:9681"/>
        <dbReference type="Rhea" id="RHEA-COMP:9684"/>
        <dbReference type="ChEBI" id="CHEBI:15377"/>
        <dbReference type="ChEBI" id="CHEBI:15378"/>
        <dbReference type="ChEBI" id="CHEBI:29985"/>
        <dbReference type="ChEBI" id="CHEBI:30616"/>
        <dbReference type="ChEBI" id="CHEBI:43474"/>
        <dbReference type="ChEBI" id="CHEBI:58359"/>
        <dbReference type="ChEBI" id="CHEBI:78520"/>
        <dbReference type="ChEBI" id="CHEBI:78521"/>
        <dbReference type="ChEBI" id="CHEBI:456216"/>
    </reaction>
</comment>
<dbReference type="InterPro" id="IPR036113">
    <property type="entry name" value="Asp/Glu-ADT_sf_sub_c"/>
</dbReference>
<dbReference type="NCBIfam" id="TIGR00135">
    <property type="entry name" value="gatC"/>
    <property type="match status" value="1"/>
</dbReference>
<dbReference type="Proteomes" id="UP000077407">
    <property type="component" value="Unassembled WGS sequence"/>
</dbReference>
<evidence type="ECO:0000256" key="4">
    <source>
        <dbReference type="ARBA" id="ARBA00047380"/>
    </source>
</evidence>
<dbReference type="PATRIC" id="fig|1538.10.peg.2768"/>
<dbReference type="GO" id="GO:0016740">
    <property type="term" value="F:transferase activity"/>
    <property type="evidence" value="ECO:0007669"/>
    <property type="project" value="UniProtKB-KW"/>
</dbReference>
<dbReference type="PANTHER" id="PTHR15004:SF0">
    <property type="entry name" value="GLUTAMYL-TRNA(GLN) AMIDOTRANSFERASE SUBUNIT C, MITOCHONDRIAL"/>
    <property type="match status" value="1"/>
</dbReference>
<dbReference type="GO" id="GO:0070681">
    <property type="term" value="P:glutaminyl-tRNAGln biosynthesis via transamidation"/>
    <property type="evidence" value="ECO:0007669"/>
    <property type="project" value="TreeGrafter"/>
</dbReference>
<comment type="subunit">
    <text evidence="2 6">Heterotrimer of A, B and C subunits.</text>
</comment>
<dbReference type="GO" id="GO:0050567">
    <property type="term" value="F:glutaminyl-tRNA synthase (glutamine-hydrolyzing) activity"/>
    <property type="evidence" value="ECO:0007669"/>
    <property type="project" value="UniProtKB-UniRule"/>
</dbReference>
<dbReference type="GO" id="GO:0005524">
    <property type="term" value="F:ATP binding"/>
    <property type="evidence" value="ECO:0007669"/>
    <property type="project" value="UniProtKB-KW"/>
</dbReference>
<keyword evidence="6 7" id="KW-0436">Ligase</keyword>
<name>A0A168MP05_9CLOT</name>
<evidence type="ECO:0000256" key="6">
    <source>
        <dbReference type="HAMAP-Rule" id="MF_00122"/>
    </source>
</evidence>
<gene>
    <name evidence="6 7" type="primary">gatC</name>
    <name evidence="7" type="ORF">WY13_02881</name>
</gene>
<evidence type="ECO:0000256" key="5">
    <source>
        <dbReference type="ARBA" id="ARBA00047913"/>
    </source>
</evidence>
<keyword evidence="6" id="KW-0547">Nucleotide-binding</keyword>
<keyword evidence="7" id="KW-0808">Transferase</keyword>
<dbReference type="PANTHER" id="PTHR15004">
    <property type="entry name" value="GLUTAMYL-TRNA(GLN) AMIDOTRANSFERASE SUBUNIT C, MITOCHONDRIAL"/>
    <property type="match status" value="1"/>
</dbReference>
<dbReference type="Gene3D" id="1.10.20.60">
    <property type="entry name" value="Glu-tRNAGln amidotransferase C subunit, N-terminal domain"/>
    <property type="match status" value="1"/>
</dbReference>
<organism evidence="7 8">
    <name type="scientific">Clostridium ljungdahlii</name>
    <dbReference type="NCBI Taxonomy" id="1538"/>
    <lineage>
        <taxon>Bacteria</taxon>
        <taxon>Bacillati</taxon>
        <taxon>Bacillota</taxon>
        <taxon>Clostridia</taxon>
        <taxon>Eubacteriales</taxon>
        <taxon>Clostridiaceae</taxon>
        <taxon>Clostridium</taxon>
    </lineage>
</organism>
<reference evidence="7 8" key="1">
    <citation type="journal article" date="2015" name="Biotechnol. Bioeng.">
        <title>Genome sequence and phenotypic characterization of Caulobacter segnis.</title>
        <authorList>
            <person name="Patel S."/>
            <person name="Fletcher B."/>
            <person name="Scott D.C."/>
            <person name="Ely B."/>
        </authorList>
    </citation>
    <scope>NUCLEOTIDE SEQUENCE [LARGE SCALE GENOMIC DNA]</scope>
    <source>
        <strain evidence="7 8">ERI-2</strain>
    </source>
</reference>
<comment type="catalytic activity">
    <reaction evidence="4 6">
        <text>L-aspartyl-tRNA(Asn) + L-glutamine + ATP + H2O = L-asparaginyl-tRNA(Asn) + L-glutamate + ADP + phosphate + 2 H(+)</text>
        <dbReference type="Rhea" id="RHEA:14513"/>
        <dbReference type="Rhea" id="RHEA-COMP:9674"/>
        <dbReference type="Rhea" id="RHEA-COMP:9677"/>
        <dbReference type="ChEBI" id="CHEBI:15377"/>
        <dbReference type="ChEBI" id="CHEBI:15378"/>
        <dbReference type="ChEBI" id="CHEBI:29985"/>
        <dbReference type="ChEBI" id="CHEBI:30616"/>
        <dbReference type="ChEBI" id="CHEBI:43474"/>
        <dbReference type="ChEBI" id="CHEBI:58359"/>
        <dbReference type="ChEBI" id="CHEBI:78515"/>
        <dbReference type="ChEBI" id="CHEBI:78516"/>
        <dbReference type="ChEBI" id="CHEBI:456216"/>
    </reaction>
</comment>
<dbReference type="GO" id="GO:0006450">
    <property type="term" value="P:regulation of translational fidelity"/>
    <property type="evidence" value="ECO:0007669"/>
    <property type="project" value="InterPro"/>
</dbReference>
<comment type="similarity">
    <text evidence="1 6">Belongs to the GatC family.</text>
</comment>
<dbReference type="GO" id="GO:0050566">
    <property type="term" value="F:asparaginyl-tRNA synthase (glutamine-hydrolyzing) activity"/>
    <property type="evidence" value="ECO:0007669"/>
    <property type="project" value="RHEA"/>
</dbReference>
<proteinExistence type="inferred from homology"/>
<sequence>MKGDNIMRVKKEEMKYVAQLAKLEFNEEEEKEVIEELDRMFKYMENLNELNTDGVNITINPYCMENKFREDIVEESMDIKEVLDNSPQNVKEYIVVPKVIE</sequence>
<evidence type="ECO:0000256" key="1">
    <source>
        <dbReference type="ARBA" id="ARBA00010757"/>
    </source>
</evidence>
<dbReference type="GO" id="GO:0006412">
    <property type="term" value="P:translation"/>
    <property type="evidence" value="ECO:0007669"/>
    <property type="project" value="UniProtKB-UniRule"/>
</dbReference>
<protein>
    <recommendedName>
        <fullName evidence="6">Aspartyl/glutamyl-tRNA(Asn/Gln) amidotransferase subunit C</fullName>
        <shortName evidence="6">Asp/Glu-ADT subunit C</shortName>
        <ecNumber evidence="6">6.3.5.-</ecNumber>
    </recommendedName>
</protein>
<dbReference type="InterPro" id="IPR003837">
    <property type="entry name" value="GatC"/>
</dbReference>
<evidence type="ECO:0000313" key="8">
    <source>
        <dbReference type="Proteomes" id="UP000077407"/>
    </source>
</evidence>
<dbReference type="HAMAP" id="MF_00122">
    <property type="entry name" value="GatC"/>
    <property type="match status" value="1"/>
</dbReference>
<evidence type="ECO:0000256" key="2">
    <source>
        <dbReference type="ARBA" id="ARBA00011123"/>
    </source>
</evidence>